<dbReference type="Proteomes" id="UP001081709">
    <property type="component" value="Unassembled WGS sequence"/>
</dbReference>
<keyword evidence="3" id="KW-1185">Reference proteome</keyword>
<protein>
    <submittedName>
        <fullName evidence="2">Uncharacterized protein</fullName>
    </submittedName>
</protein>
<dbReference type="EMBL" id="JAPMKV010000010">
    <property type="protein sequence ID" value="MCX7445848.1"/>
    <property type="molecule type" value="Genomic_DNA"/>
</dbReference>
<evidence type="ECO:0000313" key="3">
    <source>
        <dbReference type="Proteomes" id="UP001081709"/>
    </source>
</evidence>
<comment type="caution">
    <text evidence="2">The sequence shown here is derived from an EMBL/GenBank/DDBJ whole genome shotgun (WGS) entry which is preliminary data.</text>
</comment>
<keyword evidence="1" id="KW-0812">Transmembrane</keyword>
<reference evidence="2" key="1">
    <citation type="submission" date="2022-11" db="EMBL/GenBank/DDBJ databases">
        <title>Corynebacterium sp. isolated from Penguins.</title>
        <authorList>
            <person name="Sedlar K."/>
            <person name="Svec P."/>
        </authorList>
    </citation>
    <scope>NUCLEOTIDE SEQUENCE</scope>
    <source>
        <strain evidence="2">P7003</strain>
    </source>
</reference>
<proteinExistence type="predicted"/>
<accession>A0ABT3WYD3</accession>
<gene>
    <name evidence="2" type="ORF">OS125_11460</name>
</gene>
<evidence type="ECO:0000313" key="2">
    <source>
        <dbReference type="EMBL" id="MCX7445848.1"/>
    </source>
</evidence>
<keyword evidence="1" id="KW-0472">Membrane</keyword>
<sequence length="99" mass="10869">MSNQHIAHLPVDLNEWRERTEKSYRRAFICGLICHAATIASFITFSLVDPEAIRSIAAGCTVLAAYGAGRFAQFVYIAQDSLSFQDGIARRYVVGGDGD</sequence>
<organism evidence="2 3">
    <name type="scientific">Corynebacterium pygosceleis</name>
    <dbReference type="NCBI Taxonomy" id="2800406"/>
    <lineage>
        <taxon>Bacteria</taxon>
        <taxon>Bacillati</taxon>
        <taxon>Actinomycetota</taxon>
        <taxon>Actinomycetes</taxon>
        <taxon>Mycobacteriales</taxon>
        <taxon>Corynebacteriaceae</taxon>
        <taxon>Corynebacterium</taxon>
    </lineage>
</organism>
<feature type="transmembrane region" description="Helical" evidence="1">
    <location>
        <begin position="27"/>
        <end position="48"/>
    </location>
</feature>
<name>A0ABT3WYD3_9CORY</name>
<keyword evidence="1" id="KW-1133">Transmembrane helix</keyword>
<evidence type="ECO:0000256" key="1">
    <source>
        <dbReference type="SAM" id="Phobius"/>
    </source>
</evidence>
<dbReference type="RefSeq" id="WP_267186869.1">
    <property type="nucleotide sequence ID" value="NZ_JAPMKV010000010.1"/>
</dbReference>